<dbReference type="PANTHER" id="PTHR43439">
    <property type="entry name" value="PHENYLACETATE-COENZYME A LIGASE"/>
    <property type="match status" value="1"/>
</dbReference>
<dbReference type="Pfam" id="PF07993">
    <property type="entry name" value="NAD_binding_4"/>
    <property type="match status" value="1"/>
</dbReference>
<protein>
    <submittedName>
        <fullName evidence="7">Acetyl-CoA synthetase-like protein</fullName>
    </submittedName>
</protein>
<comment type="caution">
    <text evidence="7">The sequence shown here is derived from an EMBL/GenBank/DDBJ whole genome shotgun (WGS) entry which is preliminary data.</text>
</comment>
<dbReference type="SUPFAM" id="SSF51735">
    <property type="entry name" value="NAD(P)-binding Rossmann-fold domains"/>
    <property type="match status" value="1"/>
</dbReference>
<dbReference type="Gene3D" id="3.40.50.12780">
    <property type="entry name" value="N-terminal domain of ligase-like"/>
    <property type="match status" value="1"/>
</dbReference>
<keyword evidence="2" id="KW-0597">Phosphoprotein</keyword>
<reference evidence="7" key="2">
    <citation type="journal article" date="2023" name="IMA Fungus">
        <title>Comparative genomic study of the Penicillium genus elucidates a diverse pangenome and 15 lateral gene transfer events.</title>
        <authorList>
            <person name="Petersen C."/>
            <person name="Sorensen T."/>
            <person name="Nielsen M.R."/>
            <person name="Sondergaard T.E."/>
            <person name="Sorensen J.L."/>
            <person name="Fitzpatrick D.A."/>
            <person name="Frisvad J.C."/>
            <person name="Nielsen K.L."/>
        </authorList>
    </citation>
    <scope>NUCLEOTIDE SEQUENCE</scope>
    <source>
        <strain evidence="7">IBT 21917</strain>
    </source>
</reference>
<dbReference type="InterPro" id="IPR009081">
    <property type="entry name" value="PP-bd_ACP"/>
</dbReference>
<dbReference type="EMBL" id="JAPQKO010000003">
    <property type="protein sequence ID" value="KAJ5172242.1"/>
    <property type="molecule type" value="Genomic_DNA"/>
</dbReference>
<evidence type="ECO:0000259" key="4">
    <source>
        <dbReference type="Pfam" id="PF00501"/>
    </source>
</evidence>
<feature type="domain" description="Carrier" evidence="5">
    <location>
        <begin position="566"/>
        <end position="627"/>
    </location>
</feature>
<accession>A0A9W9LQK8</accession>
<dbReference type="SUPFAM" id="SSF56801">
    <property type="entry name" value="Acetyl-CoA synthetase-like"/>
    <property type="match status" value="1"/>
</dbReference>
<dbReference type="InterPro" id="IPR020845">
    <property type="entry name" value="AMP-binding_CS"/>
</dbReference>
<feature type="domain" description="AMP-dependent synthetase/ligase" evidence="4">
    <location>
        <begin position="16"/>
        <end position="333"/>
    </location>
</feature>
<dbReference type="InterPro" id="IPR042099">
    <property type="entry name" value="ANL_N_sf"/>
</dbReference>
<dbReference type="OrthoDB" id="429813at2759"/>
<evidence type="ECO:0000256" key="1">
    <source>
        <dbReference type="ARBA" id="ARBA00022450"/>
    </source>
</evidence>
<dbReference type="InterPro" id="IPR036291">
    <property type="entry name" value="NAD(P)-bd_dom_sf"/>
</dbReference>
<dbReference type="Pfam" id="PF23562">
    <property type="entry name" value="AMP-binding_C_3"/>
    <property type="match status" value="1"/>
</dbReference>
<dbReference type="Pfam" id="PF00501">
    <property type="entry name" value="AMP-binding"/>
    <property type="match status" value="1"/>
</dbReference>
<dbReference type="InterPro" id="IPR000873">
    <property type="entry name" value="AMP-dep_synth/lig_dom"/>
</dbReference>
<dbReference type="AlphaFoldDB" id="A0A9W9LQK8"/>
<dbReference type="InterPro" id="IPR013120">
    <property type="entry name" value="FAR_NAD-bd"/>
</dbReference>
<feature type="compositionally biased region" description="Low complexity" evidence="3">
    <location>
        <begin position="661"/>
        <end position="673"/>
    </location>
</feature>
<dbReference type="InterPro" id="IPR036736">
    <property type="entry name" value="ACP-like_sf"/>
</dbReference>
<dbReference type="InterPro" id="IPR006162">
    <property type="entry name" value="Ppantetheine_attach_site"/>
</dbReference>
<evidence type="ECO:0000313" key="8">
    <source>
        <dbReference type="Proteomes" id="UP001146351"/>
    </source>
</evidence>
<evidence type="ECO:0000313" key="7">
    <source>
        <dbReference type="EMBL" id="KAJ5172242.1"/>
    </source>
</evidence>
<gene>
    <name evidence="7" type="ORF">N7492_004835</name>
</gene>
<evidence type="ECO:0000259" key="6">
    <source>
        <dbReference type="Pfam" id="PF07993"/>
    </source>
</evidence>
<dbReference type="PANTHER" id="PTHR43439:SF2">
    <property type="entry name" value="ENZYME, PUTATIVE (JCVI)-RELATED"/>
    <property type="match status" value="1"/>
</dbReference>
<dbReference type="Gene3D" id="3.40.50.720">
    <property type="entry name" value="NAD(P)-binding Rossmann-like Domain"/>
    <property type="match status" value="1"/>
</dbReference>
<name>A0A9W9LQK8_9EURO</name>
<evidence type="ECO:0000256" key="3">
    <source>
        <dbReference type="SAM" id="MobiDB-lite"/>
    </source>
</evidence>
<proteinExistence type="predicted"/>
<dbReference type="Pfam" id="PF00550">
    <property type="entry name" value="PP-binding"/>
    <property type="match status" value="1"/>
</dbReference>
<reference evidence="7" key="1">
    <citation type="submission" date="2022-11" db="EMBL/GenBank/DDBJ databases">
        <authorList>
            <person name="Petersen C."/>
        </authorList>
    </citation>
    <scope>NUCLEOTIDE SEQUENCE</scope>
    <source>
        <strain evidence="7">IBT 21917</strain>
    </source>
</reference>
<dbReference type="SUPFAM" id="SSF47336">
    <property type="entry name" value="ACP-like"/>
    <property type="match status" value="1"/>
</dbReference>
<dbReference type="GO" id="GO:0044550">
    <property type="term" value="P:secondary metabolite biosynthetic process"/>
    <property type="evidence" value="ECO:0007669"/>
    <property type="project" value="UniProtKB-ARBA"/>
</dbReference>
<dbReference type="PROSITE" id="PS00455">
    <property type="entry name" value="AMP_BINDING"/>
    <property type="match status" value="1"/>
</dbReference>
<organism evidence="7 8">
    <name type="scientific">Penicillium capsulatum</name>
    <dbReference type="NCBI Taxonomy" id="69766"/>
    <lineage>
        <taxon>Eukaryota</taxon>
        <taxon>Fungi</taxon>
        <taxon>Dikarya</taxon>
        <taxon>Ascomycota</taxon>
        <taxon>Pezizomycotina</taxon>
        <taxon>Eurotiomycetes</taxon>
        <taxon>Eurotiomycetidae</taxon>
        <taxon>Eurotiales</taxon>
        <taxon>Aspergillaceae</taxon>
        <taxon>Penicillium</taxon>
    </lineage>
</organism>
<evidence type="ECO:0000259" key="5">
    <source>
        <dbReference type="Pfam" id="PF00550"/>
    </source>
</evidence>
<dbReference type="Gene3D" id="1.10.1200.10">
    <property type="entry name" value="ACP-like"/>
    <property type="match status" value="1"/>
</dbReference>
<dbReference type="Proteomes" id="UP001146351">
    <property type="component" value="Unassembled WGS sequence"/>
</dbReference>
<sequence length="1035" mass="115275">MTIQDPVKRLLAQAVDHAAKHDPERVFAVVSTGSELSHGFQPLTMERLARAVNSMCWWIEHNIGTSPRQTLAYMGGNDARYCIFLLACQKTGHRVFLPSTRNSDDAHRHLLEATQCSRFCFSEERSSHALKTQHLSPQIPTLPIPTMKTILADPSGLQSYQYTSSYADVEDQTTCVIHSSGTTGMPKPVPLTNGFFMCLDALPRLPWPPNRQPGPFFDMDQRDLVLATTPFFHLMGLVSLCFSIFHRVPVLIGPEKPLSVDHLTQLMQQCTPTAAIFAPSILEELSQSEEALRCLQRMKRVYFGGAPLSRDVGDRVRRYTRVVTNLGSSEMGYLPNLVPEDEANWDYLEWNPDYGIDMQDRGDGLYEMVIPRHPRGREFQGIFHTFPECKEYHTKDLFTPHPTNPRLWKFNGRQDDVIVLNNGEKFNPTTMETIIQGHPLVSRAVVVGQSRFQAALLIEPTAETPEMDATAFIEEIWPTVQAANDTIAAHGRVMKSKIGFATKSKPFQRTPKGTTQRRAVVRDYEQEIASIYETGLEEDLDDYLPESFDKASITEFVQQTIARTMPGLSVPIHKDLYAAGLDSLMTIQVARLLQKGLQARRPALKPGSIKPQTIYANPTVEQLTQFIHGILEGEAPATVSREEKLQRLVEKHTAGLPVNQPGSRPRGSSSPSVVVLTGSTGSLGTYLLHRLLRTPSISKIYCLNRSDAASRQKKGMEEKGLDVSLDDWAKVEFLQMSIGEARLGLDHTKYRELLDSADTVIHNAWTVDFNRAVESFEAHIQGVRRLIDFSLASQHRAHIHFVSSISTVGAWTLQRGSSVPEGPMEDSAVVLPQGYGESKHVAERICLEASRRSQVPSTVYRVGQIAGPTTASGQWNPHEWLPTLIATSKALGKIPTALGAMPIDWVPVNDLASILMEIVHTRHGDSESAFFHLTNPARTPWTSLLPAIQEKYATEPITFGQWVAALESIPNPTSRDVAEKPALKLLSFYRGLADADQILSVALDVHRAQRASATMRSLQAISAPLMAIWLAQWSF</sequence>
<evidence type="ECO:0000256" key="2">
    <source>
        <dbReference type="ARBA" id="ARBA00022553"/>
    </source>
</evidence>
<keyword evidence="1" id="KW-0596">Phosphopantetheine</keyword>
<dbReference type="PROSITE" id="PS00012">
    <property type="entry name" value="PHOSPHOPANTETHEINE"/>
    <property type="match status" value="1"/>
</dbReference>
<dbReference type="InterPro" id="IPR051414">
    <property type="entry name" value="Adenylate-forming_Reductase"/>
</dbReference>
<feature type="region of interest" description="Disordered" evidence="3">
    <location>
        <begin position="652"/>
        <end position="673"/>
    </location>
</feature>
<keyword evidence="8" id="KW-1185">Reference proteome</keyword>
<feature type="domain" description="Thioester reductase (TE)" evidence="6">
    <location>
        <begin position="676"/>
        <end position="911"/>
    </location>
</feature>